<evidence type="ECO:0000256" key="1">
    <source>
        <dbReference type="SAM" id="MobiDB-lite"/>
    </source>
</evidence>
<keyword evidence="3" id="KW-1185">Reference proteome</keyword>
<organism evidence="2 3">
    <name type="scientific">Gracilariopsis chorda</name>
    <dbReference type="NCBI Taxonomy" id="448386"/>
    <lineage>
        <taxon>Eukaryota</taxon>
        <taxon>Rhodophyta</taxon>
        <taxon>Florideophyceae</taxon>
        <taxon>Rhodymeniophycidae</taxon>
        <taxon>Gracilariales</taxon>
        <taxon>Gracilariaceae</taxon>
        <taxon>Gracilariopsis</taxon>
    </lineage>
</organism>
<reference evidence="2 3" key="1">
    <citation type="journal article" date="2018" name="Mol. Biol. Evol.">
        <title>Analysis of the draft genome of the red seaweed Gracilariopsis chorda provides insights into genome size evolution in Rhodophyta.</title>
        <authorList>
            <person name="Lee J."/>
            <person name="Yang E.C."/>
            <person name="Graf L."/>
            <person name="Yang J.H."/>
            <person name="Qiu H."/>
            <person name="Zel Zion U."/>
            <person name="Chan C.X."/>
            <person name="Stephens T.G."/>
            <person name="Weber A.P.M."/>
            <person name="Boo G.H."/>
            <person name="Boo S.M."/>
            <person name="Kim K.M."/>
            <person name="Shin Y."/>
            <person name="Jung M."/>
            <person name="Lee S.J."/>
            <person name="Yim H.S."/>
            <person name="Lee J.H."/>
            <person name="Bhattacharya D."/>
            <person name="Yoon H.S."/>
        </authorList>
    </citation>
    <scope>NUCLEOTIDE SEQUENCE [LARGE SCALE GENOMIC DNA]</scope>
    <source>
        <strain evidence="2 3">SKKU-2015</strain>
        <tissue evidence="2">Whole body</tissue>
    </source>
</reference>
<comment type="caution">
    <text evidence="2">The sequence shown here is derived from an EMBL/GenBank/DDBJ whole genome shotgun (WGS) entry which is preliminary data.</text>
</comment>
<dbReference type="EMBL" id="NBIV01000177">
    <property type="protein sequence ID" value="PXF42084.1"/>
    <property type="molecule type" value="Genomic_DNA"/>
</dbReference>
<name>A0A2V3IJ15_9FLOR</name>
<evidence type="ECO:0000313" key="3">
    <source>
        <dbReference type="Proteomes" id="UP000247409"/>
    </source>
</evidence>
<sequence>MAVLPPTVPRPTPRPPHRSPPNPPNVAWSGPPPSWQAVRDEILALARLQLLHDASARIAIEKTFASEELMLDSELVDRSIAILNSSPSAAPVLSNLYSLLSDVRDDFAALHGWRTEQIGDHLVGHLRGANSLEDVESITRRVLLGHHADLSALRLEVDRVRESTSIRWHKRQAFNRAQVEKIKPTLLSAAKLDVVLDDLARPLLADGIPTPNAHAICILAAMECGFRPTAESFLVDLYNTIRPDVERGRLLMLPLLPRSLRSALIPIFARQANSPVDGLLTGDRWLHWGSAHCRSADGFPIYTSCTQSRPQGRIMPLMWSDHIGFEADSYLSKFLRALYSGRDGGAFRTLHTHLSYSARTCCVPEGRVVSSSWALACNSWCARYGARLVANIKRVVSVRALAAIYAGGGGFVEFRNGFCERILSGVFTNKFEITTTGGRLSGIPEIGGSYRLVGEGTMDRRDVEVFTSLIHALDSRGIALELVGVQRIPMMYNSVNFIVEGTRTGAHDMWVKQSILLKLPGDSQETTKESR</sequence>
<protein>
    <submittedName>
        <fullName evidence="2">Uncharacterized protein</fullName>
    </submittedName>
</protein>
<feature type="region of interest" description="Disordered" evidence="1">
    <location>
        <begin position="1"/>
        <end position="31"/>
    </location>
</feature>
<gene>
    <name evidence="2" type="ORF">BWQ96_08190</name>
</gene>
<dbReference type="AlphaFoldDB" id="A0A2V3IJ15"/>
<dbReference type="Proteomes" id="UP000247409">
    <property type="component" value="Unassembled WGS sequence"/>
</dbReference>
<evidence type="ECO:0000313" key="2">
    <source>
        <dbReference type="EMBL" id="PXF42084.1"/>
    </source>
</evidence>
<proteinExistence type="predicted"/>
<accession>A0A2V3IJ15</accession>